<feature type="non-terminal residue" evidence="2">
    <location>
        <position position="247"/>
    </location>
</feature>
<organism evidence="2 3">
    <name type="scientific">Rhizophlyctis rosea</name>
    <dbReference type="NCBI Taxonomy" id="64517"/>
    <lineage>
        <taxon>Eukaryota</taxon>
        <taxon>Fungi</taxon>
        <taxon>Fungi incertae sedis</taxon>
        <taxon>Chytridiomycota</taxon>
        <taxon>Chytridiomycota incertae sedis</taxon>
        <taxon>Chytridiomycetes</taxon>
        <taxon>Rhizophlyctidales</taxon>
        <taxon>Rhizophlyctidaceae</taxon>
        <taxon>Rhizophlyctis</taxon>
    </lineage>
</organism>
<keyword evidence="3" id="KW-1185">Reference proteome</keyword>
<feature type="region of interest" description="Disordered" evidence="1">
    <location>
        <begin position="1"/>
        <end position="37"/>
    </location>
</feature>
<protein>
    <submittedName>
        <fullName evidence="2">Uncharacterized protein</fullName>
    </submittedName>
</protein>
<dbReference type="EMBL" id="JADGJD010000378">
    <property type="protein sequence ID" value="KAJ3051600.1"/>
    <property type="molecule type" value="Genomic_DNA"/>
</dbReference>
<gene>
    <name evidence="2" type="ORF">HK097_007381</name>
</gene>
<feature type="compositionally biased region" description="Low complexity" evidence="1">
    <location>
        <begin position="144"/>
        <end position="158"/>
    </location>
</feature>
<dbReference type="AlphaFoldDB" id="A0AAD5SDY1"/>
<feature type="region of interest" description="Disordered" evidence="1">
    <location>
        <begin position="112"/>
        <end position="166"/>
    </location>
</feature>
<dbReference type="Proteomes" id="UP001212841">
    <property type="component" value="Unassembled WGS sequence"/>
</dbReference>
<reference evidence="2" key="1">
    <citation type="submission" date="2020-05" db="EMBL/GenBank/DDBJ databases">
        <title>Phylogenomic resolution of chytrid fungi.</title>
        <authorList>
            <person name="Stajich J.E."/>
            <person name="Amses K."/>
            <person name="Simmons R."/>
            <person name="Seto K."/>
            <person name="Myers J."/>
            <person name="Bonds A."/>
            <person name="Quandt C.A."/>
            <person name="Barry K."/>
            <person name="Liu P."/>
            <person name="Grigoriev I."/>
            <person name="Longcore J.E."/>
            <person name="James T.Y."/>
        </authorList>
    </citation>
    <scope>NUCLEOTIDE SEQUENCE</scope>
    <source>
        <strain evidence="2">JEL0318</strain>
    </source>
</reference>
<proteinExistence type="predicted"/>
<feature type="compositionally biased region" description="Polar residues" evidence="1">
    <location>
        <begin position="22"/>
        <end position="34"/>
    </location>
</feature>
<evidence type="ECO:0000256" key="1">
    <source>
        <dbReference type="SAM" id="MobiDB-lite"/>
    </source>
</evidence>
<comment type="caution">
    <text evidence="2">The sequence shown here is derived from an EMBL/GenBank/DDBJ whole genome shotgun (WGS) entry which is preliminary data.</text>
</comment>
<evidence type="ECO:0000313" key="3">
    <source>
        <dbReference type="Proteomes" id="UP001212841"/>
    </source>
</evidence>
<sequence length="247" mass="27180">MSVRPDRLTSGLDPWVAESPERASTQPTSTNVPTSAKLIRSSALSPWSKKRPQTVPVLDMNIASDRSISRSARSLAHNERSPISTRPHTHKEPTTVVWPHAFVDAKALSEIEEPYSPPTPDGRTPISFRIGTASSFSETRKPTSRPTSSSARTLRRLPNPTSSKPKYVLKPRLSSAFRRIPSARSRSRPQTVSLKSVHLSTTFRGSCPRRISTTLTAKELLKKADSAVSLGKGISEQNLKYVMTAEN</sequence>
<name>A0AAD5SDY1_9FUNG</name>
<evidence type="ECO:0000313" key="2">
    <source>
        <dbReference type="EMBL" id="KAJ3051600.1"/>
    </source>
</evidence>
<accession>A0AAD5SDY1</accession>
<feature type="region of interest" description="Disordered" evidence="1">
    <location>
        <begin position="69"/>
        <end position="92"/>
    </location>
</feature>